<proteinExistence type="predicted"/>
<keyword evidence="4" id="KW-1185">Reference proteome</keyword>
<feature type="region of interest" description="Disordered" evidence="1">
    <location>
        <begin position="434"/>
        <end position="458"/>
    </location>
</feature>
<dbReference type="HOGENOM" id="CLU_021012_1_1_1"/>
<evidence type="ECO:0000313" key="4">
    <source>
        <dbReference type="Proteomes" id="UP000014500"/>
    </source>
</evidence>
<evidence type="ECO:0000313" key="3">
    <source>
        <dbReference type="EnsemblMetazoa" id="SMAR007384-PA"/>
    </source>
</evidence>
<dbReference type="PhylomeDB" id="T1J1G5"/>
<dbReference type="Pfam" id="PF19725">
    <property type="entry name" value="RPC5_C"/>
    <property type="match status" value="1"/>
</dbReference>
<dbReference type="InterPro" id="IPR006886">
    <property type="entry name" value="RNA_pol_III_Rpc5"/>
</dbReference>
<reference evidence="3" key="2">
    <citation type="submission" date="2015-02" db="UniProtKB">
        <authorList>
            <consortium name="EnsemblMetazoa"/>
        </authorList>
    </citation>
    <scope>IDENTIFICATION</scope>
</reference>
<organism evidence="3 4">
    <name type="scientific">Strigamia maritima</name>
    <name type="common">European centipede</name>
    <name type="synonym">Geophilus maritimus</name>
    <dbReference type="NCBI Taxonomy" id="126957"/>
    <lineage>
        <taxon>Eukaryota</taxon>
        <taxon>Metazoa</taxon>
        <taxon>Ecdysozoa</taxon>
        <taxon>Arthropoda</taxon>
        <taxon>Myriapoda</taxon>
        <taxon>Chilopoda</taxon>
        <taxon>Pleurostigmophora</taxon>
        <taxon>Geophilomorpha</taxon>
        <taxon>Linotaeniidae</taxon>
        <taxon>Strigamia</taxon>
    </lineage>
</organism>
<dbReference type="eggNOG" id="KOG2354">
    <property type="taxonomic scope" value="Eukaryota"/>
</dbReference>
<reference evidence="4" key="1">
    <citation type="submission" date="2011-05" db="EMBL/GenBank/DDBJ databases">
        <authorList>
            <person name="Richards S.R."/>
            <person name="Qu J."/>
            <person name="Jiang H."/>
            <person name="Jhangiani S.N."/>
            <person name="Agravi P."/>
            <person name="Goodspeed R."/>
            <person name="Gross S."/>
            <person name="Mandapat C."/>
            <person name="Jackson L."/>
            <person name="Mathew T."/>
            <person name="Pu L."/>
            <person name="Thornton R."/>
            <person name="Saada N."/>
            <person name="Wilczek-Boney K.B."/>
            <person name="Lee S."/>
            <person name="Kovar C."/>
            <person name="Wu Y."/>
            <person name="Scherer S.E."/>
            <person name="Worley K.C."/>
            <person name="Muzny D.M."/>
            <person name="Gibbs R."/>
        </authorList>
    </citation>
    <scope>NUCLEOTIDE SEQUENCE</scope>
    <source>
        <strain evidence="4">Brora</strain>
    </source>
</reference>
<name>T1J1G5_STRMM</name>
<dbReference type="Pfam" id="PF04801">
    <property type="entry name" value="RPC5"/>
    <property type="match status" value="1"/>
</dbReference>
<feature type="compositionally biased region" description="Basic and acidic residues" evidence="1">
    <location>
        <begin position="436"/>
        <end position="458"/>
    </location>
</feature>
<dbReference type="GO" id="GO:0005666">
    <property type="term" value="C:RNA polymerase III complex"/>
    <property type="evidence" value="ECO:0007669"/>
    <property type="project" value="TreeGrafter"/>
</dbReference>
<evidence type="ECO:0000259" key="2">
    <source>
        <dbReference type="Pfam" id="PF19725"/>
    </source>
</evidence>
<dbReference type="STRING" id="126957.T1J1G5"/>
<dbReference type="AlphaFoldDB" id="T1J1G5"/>
<evidence type="ECO:0000256" key="1">
    <source>
        <dbReference type="SAM" id="MobiDB-lite"/>
    </source>
</evidence>
<dbReference type="EnsemblMetazoa" id="SMAR007384-RA">
    <property type="protein sequence ID" value="SMAR007384-PA"/>
    <property type="gene ID" value="SMAR007384"/>
</dbReference>
<dbReference type="OMA" id="KSTCSPH"/>
<dbReference type="GO" id="GO:0042797">
    <property type="term" value="P:tRNA transcription by RNA polymerase III"/>
    <property type="evidence" value="ECO:0007669"/>
    <property type="project" value="TreeGrafter"/>
</dbReference>
<accession>T1J1G5</accession>
<dbReference type="Proteomes" id="UP000014500">
    <property type="component" value="Unassembled WGS sequence"/>
</dbReference>
<dbReference type="PANTHER" id="PTHR12069">
    <property type="entry name" value="DNA-DIRECTED RNA POLYMERASES III 80 KDA POLYPEPTIDE RNA POLYMERASE III SUBUNIT 5"/>
    <property type="match status" value="1"/>
</dbReference>
<dbReference type="PANTHER" id="PTHR12069:SF0">
    <property type="entry name" value="DNA-DIRECTED RNA POLYMERASE III SUBUNIT RPC5"/>
    <property type="match status" value="1"/>
</dbReference>
<dbReference type="EMBL" id="JH431785">
    <property type="status" value="NOT_ANNOTATED_CDS"/>
    <property type="molecule type" value="Genomic_DNA"/>
</dbReference>
<dbReference type="InterPro" id="IPR045576">
    <property type="entry name" value="RPC5_C"/>
</dbReference>
<feature type="domain" description="DNA-directed RNA polymerase III subunit RPC5 C-terminal" evidence="2">
    <location>
        <begin position="457"/>
        <end position="609"/>
    </location>
</feature>
<protein>
    <recommendedName>
        <fullName evidence="2">DNA-directed RNA polymerase III subunit RPC5 C-terminal domain-containing protein</fullName>
    </recommendedName>
</protein>
<sequence>MEPGESDEDDPVVREVDVFISKSLKDLYLVQHQVRPKHVPKEKYEENLKRARIKPVQQMMEFEYQLNCRDSSYDYERGAHLARTIDGGSKDDEKYFRSGVMDRQVKQTVKAAPSCSRYVVGCLVEGQVHITPLRGTLQLQPTFDYLDRRDTKQREQNRLENDEALSDEEEATQQVTVKFANTDKERTKKLSDKSFRTHQQMLDDEPWIDVEFNKQESEAAEFERRGLIYNCVDRQPVQSFAAPNEYLQVLLPKDSEVERVVAAPSAPDNLSLAQQKALPLEDRIHALLKSAKVIHFNELISLFSGDDETMKRLVQEAAVLVQGCWVIKSDRLYPKDARSSRSGVSNEILVRGRDFILWKFTTGRFVSRKEMAKATKLPPEDLEEILEGLAVCRLSLEWEFLLDTDLAFVEKHTQVADRQQKLWDIRSKKFQAMLKESPETKSSPEAKSPRTKCRQSDDRVVTDAGVEELVSFVREKLELHRCVSLSELKRLLTQKLASSPPGHVLGRGISDKLLAQAAETAGARVLDIKWPNDSQQEAVFALTAKGDSCDSWRTQLLEMFKTNSRYRKKNIHKKIEEELKTALAESELGQLLAEYCVNRNGWYYLKGVVPASEKKQKTHKESPDLLRFVDTRDKLKSK</sequence>